<keyword evidence="8" id="KW-0969">Cilium</keyword>
<dbReference type="PATRIC" id="fig|66969.6.peg.204"/>
<dbReference type="Proteomes" id="UP000054729">
    <property type="component" value="Unassembled WGS sequence"/>
</dbReference>
<comment type="caution">
    <text evidence="8">The sequence shown here is derived from an EMBL/GenBank/DDBJ whole genome shotgun (WGS) entry which is preliminary data.</text>
</comment>
<dbReference type="OrthoDB" id="9804559at2"/>
<dbReference type="Pfam" id="PF07559">
    <property type="entry name" value="FlgE_D2"/>
    <property type="match status" value="1"/>
</dbReference>
<dbReference type="InterPro" id="IPR037925">
    <property type="entry name" value="FlgE/F/G-like"/>
</dbReference>
<dbReference type="Gene3D" id="2.60.98.20">
    <property type="entry name" value="Flagellar hook protein FlgE"/>
    <property type="match status" value="1"/>
</dbReference>
<dbReference type="EMBL" id="LNZB01000005">
    <property type="protein sequence ID" value="KTD82963.1"/>
    <property type="molecule type" value="Genomic_DNA"/>
</dbReference>
<evidence type="ECO:0000313" key="8">
    <source>
        <dbReference type="EMBL" id="KTD82963.1"/>
    </source>
</evidence>
<dbReference type="SUPFAM" id="SSF117143">
    <property type="entry name" value="Flagellar hook protein flgE"/>
    <property type="match status" value="1"/>
</dbReference>
<dbReference type="InterPro" id="IPR037058">
    <property type="entry name" value="Falgellar_hook_FlgE_sf"/>
</dbReference>
<dbReference type="PANTHER" id="PTHR30435:SF19">
    <property type="entry name" value="FLAGELLAR BASAL-BODY ROD PROTEIN FLGG"/>
    <property type="match status" value="1"/>
</dbReference>
<keyword evidence="5" id="KW-0732">Signal</keyword>
<keyword evidence="9" id="KW-1185">Reference proteome</keyword>
<comment type="subcellular location">
    <subcellularLocation>
        <location evidence="1 4">Bacterial flagellum basal body</location>
    </subcellularLocation>
</comment>
<evidence type="ECO:0000259" key="6">
    <source>
        <dbReference type="Pfam" id="PF07559"/>
    </source>
</evidence>
<feature type="chain" id="PRO_5006919944" evidence="5">
    <location>
        <begin position="21"/>
        <end position="316"/>
    </location>
</feature>
<feature type="signal peptide" evidence="5">
    <location>
        <begin position="1"/>
        <end position="20"/>
    </location>
</feature>
<evidence type="ECO:0000259" key="7">
    <source>
        <dbReference type="Pfam" id="PF22692"/>
    </source>
</evidence>
<dbReference type="RefSeq" id="WP_058479056.1">
    <property type="nucleotide sequence ID" value="NZ_CAAAIQ010000030.1"/>
</dbReference>
<reference evidence="8 9" key="1">
    <citation type="submission" date="2015-11" db="EMBL/GenBank/DDBJ databases">
        <title>Genomic analysis of 38 Legionella species identifies large and diverse effector repertoires.</title>
        <authorList>
            <person name="Burstein D."/>
            <person name="Amaro F."/>
            <person name="Zusman T."/>
            <person name="Lifshitz Z."/>
            <person name="Cohen O."/>
            <person name="Gilbert J.A."/>
            <person name="Pupko T."/>
            <person name="Shuman H.A."/>
            <person name="Segal G."/>
        </authorList>
    </citation>
    <scope>NUCLEOTIDE SEQUENCE [LARGE SCALE GENOMIC DNA]</scope>
    <source>
        <strain evidence="8 9">ATCC 51914</strain>
    </source>
</reference>
<evidence type="ECO:0000256" key="2">
    <source>
        <dbReference type="ARBA" id="ARBA00009677"/>
    </source>
</evidence>
<dbReference type="AlphaFoldDB" id="A0A0W1AP09"/>
<gene>
    <name evidence="8" type="primary">flgE_1</name>
    <name evidence="8" type="ORF">Lwal_0182</name>
</gene>
<dbReference type="Pfam" id="PF22692">
    <property type="entry name" value="LlgE_F_G_D1"/>
    <property type="match status" value="1"/>
</dbReference>
<evidence type="ECO:0000313" key="9">
    <source>
        <dbReference type="Proteomes" id="UP000054729"/>
    </source>
</evidence>
<comment type="similarity">
    <text evidence="2 4">Belongs to the flagella basal body rod proteins family.</text>
</comment>
<keyword evidence="8" id="KW-0282">Flagellum</keyword>
<dbReference type="PANTHER" id="PTHR30435">
    <property type="entry name" value="FLAGELLAR PROTEIN"/>
    <property type="match status" value="1"/>
</dbReference>
<dbReference type="InterPro" id="IPR020013">
    <property type="entry name" value="Flagellar_FlgE/F/G"/>
</dbReference>
<dbReference type="GO" id="GO:0071978">
    <property type="term" value="P:bacterial-type flagellum-dependent swarming motility"/>
    <property type="evidence" value="ECO:0007669"/>
    <property type="project" value="TreeGrafter"/>
</dbReference>
<evidence type="ECO:0000256" key="3">
    <source>
        <dbReference type="ARBA" id="ARBA00023143"/>
    </source>
</evidence>
<dbReference type="GO" id="GO:0009425">
    <property type="term" value="C:bacterial-type flagellum basal body"/>
    <property type="evidence" value="ECO:0007669"/>
    <property type="project" value="UniProtKB-SubCell"/>
</dbReference>
<dbReference type="InterPro" id="IPR053967">
    <property type="entry name" value="LlgE_F_G-like_D1"/>
</dbReference>
<feature type="domain" description="Flagellar hook protein FlgE/F/G-like D1" evidence="7">
    <location>
        <begin position="50"/>
        <end position="107"/>
    </location>
</feature>
<evidence type="ECO:0000256" key="5">
    <source>
        <dbReference type="SAM" id="SignalP"/>
    </source>
</evidence>
<keyword evidence="8" id="KW-0966">Cell projection</keyword>
<accession>A0A0W1AP09</accession>
<proteinExistence type="inferred from homology"/>
<protein>
    <submittedName>
        <fullName evidence="8">Flagellar hook protein FlgE</fullName>
    </submittedName>
</protein>
<keyword evidence="3 4" id="KW-0975">Bacterial flagellum</keyword>
<dbReference type="NCBIfam" id="TIGR03506">
    <property type="entry name" value="FlgEFG_subfam"/>
    <property type="match status" value="1"/>
</dbReference>
<feature type="domain" description="Flagellar hook protein FlgE D2" evidence="6">
    <location>
        <begin position="136"/>
        <end position="232"/>
    </location>
</feature>
<name>A0A0W1AP09_9GAMM</name>
<evidence type="ECO:0000256" key="4">
    <source>
        <dbReference type="RuleBase" id="RU362116"/>
    </source>
</evidence>
<dbReference type="InterPro" id="IPR011491">
    <property type="entry name" value="FlgE_D2"/>
</dbReference>
<evidence type="ECO:0000256" key="1">
    <source>
        <dbReference type="ARBA" id="ARBA00004117"/>
    </source>
</evidence>
<sequence>MSTKSLLFALIFLVTAPLYAANVYQFSDKPLTVNRCSLIATDNPLDLALMNDGYFVVSKGKKDSELLFTRFGKFLLNRDGYIVSTTGDYLLGINKKSNPNQLSKLKISTSNLPPKATSRVNTALNLPATARENDSYLSNGLLYDSISGTHSLSLEYTKIGLNTWSVQVTVDEMKLNTGTLTFKNNGVLSEQEGLSSIQWPTAYGLNELKIDHTQSTSYASPFVIQHMSNNGYPVGLLTGLTISRDGGVNLLYTNGQYRELKNHIAVAKFLNPTYLEFVRDHFYRPTEKSGPQRLHRVNSDYAVLSGFLEQEPCLHS</sequence>
<organism evidence="8 9">
    <name type="scientific">Legionella waltersii</name>
    <dbReference type="NCBI Taxonomy" id="66969"/>
    <lineage>
        <taxon>Bacteria</taxon>
        <taxon>Pseudomonadati</taxon>
        <taxon>Pseudomonadota</taxon>
        <taxon>Gammaproteobacteria</taxon>
        <taxon>Legionellales</taxon>
        <taxon>Legionellaceae</taxon>
        <taxon>Legionella</taxon>
    </lineage>
</organism>
<dbReference type="STRING" id="66969.Lwal_0182"/>